<feature type="transmembrane region" description="Helical" evidence="8">
    <location>
        <begin position="430"/>
        <end position="454"/>
    </location>
</feature>
<evidence type="ECO:0000256" key="8">
    <source>
        <dbReference type="SAM" id="Phobius"/>
    </source>
</evidence>
<feature type="transmembrane region" description="Helical" evidence="8">
    <location>
        <begin position="327"/>
        <end position="345"/>
    </location>
</feature>
<evidence type="ECO:0000256" key="1">
    <source>
        <dbReference type="ARBA" id="ARBA00004141"/>
    </source>
</evidence>
<feature type="transmembrane region" description="Helical" evidence="8">
    <location>
        <begin position="241"/>
        <end position="262"/>
    </location>
</feature>
<keyword evidence="6 8" id="KW-0472">Membrane</keyword>
<evidence type="ECO:0000256" key="6">
    <source>
        <dbReference type="ARBA" id="ARBA00023136"/>
    </source>
</evidence>
<comment type="similarity">
    <text evidence="2">Belongs to the SLC29A/ENT transporter (TC 2.A.57) family.</text>
</comment>
<sequence length="496" mass="55791">MSRSGRYTVNPDEGARVEDRRPENRDLVNGPQQAANSLGNTPDYYGDRGMNGRENESLLMKPVTLSPSWEEQNKPEDELNFKTVVVTSEPKDRFNFVYIIMLIHGIGVLMPWNMFITAEKYFTDYKLATNTSGDTEYRDNFMSYLGIASQIPNVLLNFINLFVQCGGNPRTRIPGSIALIALIFILTTALAMIDSSDWPGYFFFITMISVVVMNMATGIYQNSVFGMAGPLPMKYTGAVVLGNNLSGTITSVINIIAITLAPDPQSSAIWYFIAALLVLLMCFDTYFALPILRFFRYHERRALQQRGPSTTTKCCQFPPYGSIFKKVWVQCFNIWFIFTVTLTIFPAMQVKVVKLDQNFIINDTYFTAVTCFLFFNAFAMIGNFLAGIIKFPGPRYLWIFTLLRGLLIPMILFCNYKPDVRTLPVFIANDYAYCAIGIFMALTSGYLSSLIMMYTPGLVEPHNAGIAGMMAAFFLVFGIFSGVNFSLVMAKLVEAF</sequence>
<dbReference type="PANTHER" id="PTHR10332">
    <property type="entry name" value="EQUILIBRATIVE NUCLEOSIDE TRANSPORTER"/>
    <property type="match status" value="1"/>
</dbReference>
<dbReference type="PANTHER" id="PTHR10332:SF80">
    <property type="entry name" value="EQUILIBRATIVE NUCLEOSIDE TRANSPORTER 2, ISOFORM A"/>
    <property type="match status" value="1"/>
</dbReference>
<evidence type="ECO:0000313" key="10">
    <source>
        <dbReference type="RefSeq" id="XP_014671785.1"/>
    </source>
</evidence>
<evidence type="ECO:0000256" key="4">
    <source>
        <dbReference type="ARBA" id="ARBA00022692"/>
    </source>
</evidence>
<keyword evidence="4 8" id="KW-0812">Transmembrane</keyword>
<reference evidence="10" key="1">
    <citation type="submission" date="2025-08" db="UniProtKB">
        <authorList>
            <consortium name="RefSeq"/>
        </authorList>
    </citation>
    <scope>IDENTIFICATION</scope>
</reference>
<feature type="transmembrane region" description="Helical" evidence="8">
    <location>
        <begin position="199"/>
        <end position="220"/>
    </location>
</feature>
<organism evidence="9 10">
    <name type="scientific">Priapulus caudatus</name>
    <name type="common">Priapulid worm</name>
    <dbReference type="NCBI Taxonomy" id="37621"/>
    <lineage>
        <taxon>Eukaryota</taxon>
        <taxon>Metazoa</taxon>
        <taxon>Ecdysozoa</taxon>
        <taxon>Scalidophora</taxon>
        <taxon>Priapulida</taxon>
        <taxon>Priapulimorpha</taxon>
        <taxon>Priapulimorphida</taxon>
        <taxon>Priapulidae</taxon>
        <taxon>Priapulus</taxon>
    </lineage>
</organism>
<feature type="transmembrane region" description="Helical" evidence="8">
    <location>
        <begin position="141"/>
        <end position="163"/>
    </location>
</feature>
<keyword evidence="3" id="KW-0813">Transport</keyword>
<dbReference type="RefSeq" id="XP_014671785.1">
    <property type="nucleotide sequence ID" value="XM_014816299.1"/>
</dbReference>
<keyword evidence="5 8" id="KW-1133">Transmembrane helix</keyword>
<dbReference type="PIRSF" id="PIRSF016379">
    <property type="entry name" value="ENT"/>
    <property type="match status" value="1"/>
</dbReference>
<dbReference type="Pfam" id="PF01733">
    <property type="entry name" value="Nucleoside_tran"/>
    <property type="match status" value="1"/>
</dbReference>
<protein>
    <submittedName>
        <fullName evidence="10">Equilibrative nucleoside transporter 1-like</fullName>
    </submittedName>
</protein>
<proteinExistence type="inferred from homology"/>
<gene>
    <name evidence="10" type="primary">LOC106812422</name>
</gene>
<evidence type="ECO:0000256" key="5">
    <source>
        <dbReference type="ARBA" id="ARBA00022989"/>
    </source>
</evidence>
<feature type="compositionally biased region" description="Basic and acidic residues" evidence="7">
    <location>
        <begin position="13"/>
        <end position="26"/>
    </location>
</feature>
<feature type="transmembrane region" description="Helical" evidence="8">
    <location>
        <begin position="466"/>
        <end position="490"/>
    </location>
</feature>
<feature type="region of interest" description="Disordered" evidence="7">
    <location>
        <begin position="1"/>
        <end position="51"/>
    </location>
</feature>
<dbReference type="GeneID" id="106812422"/>
<feature type="compositionally biased region" description="Polar residues" evidence="7">
    <location>
        <begin position="30"/>
        <end position="40"/>
    </location>
</feature>
<dbReference type="PRINTS" id="PR01130">
    <property type="entry name" value="DERENTRNSPRT"/>
</dbReference>
<name>A0ABM1EHW4_PRICU</name>
<evidence type="ECO:0000256" key="7">
    <source>
        <dbReference type="SAM" id="MobiDB-lite"/>
    </source>
</evidence>
<evidence type="ECO:0000313" key="9">
    <source>
        <dbReference type="Proteomes" id="UP000695022"/>
    </source>
</evidence>
<evidence type="ECO:0000256" key="3">
    <source>
        <dbReference type="ARBA" id="ARBA00022448"/>
    </source>
</evidence>
<dbReference type="Proteomes" id="UP000695022">
    <property type="component" value="Unplaced"/>
</dbReference>
<feature type="transmembrane region" description="Helical" evidence="8">
    <location>
        <begin position="175"/>
        <end position="193"/>
    </location>
</feature>
<feature type="transmembrane region" description="Helical" evidence="8">
    <location>
        <begin position="268"/>
        <end position="292"/>
    </location>
</feature>
<dbReference type="InterPro" id="IPR002259">
    <property type="entry name" value="Eqnu_transpt"/>
</dbReference>
<feature type="transmembrane region" description="Helical" evidence="8">
    <location>
        <begin position="365"/>
        <end position="389"/>
    </location>
</feature>
<comment type="subcellular location">
    <subcellularLocation>
        <location evidence="1">Membrane</location>
        <topology evidence="1">Multi-pass membrane protein</topology>
    </subcellularLocation>
</comment>
<evidence type="ECO:0000256" key="2">
    <source>
        <dbReference type="ARBA" id="ARBA00007965"/>
    </source>
</evidence>
<accession>A0ABM1EHW4</accession>
<keyword evidence="9" id="KW-1185">Reference proteome</keyword>
<feature type="transmembrane region" description="Helical" evidence="8">
    <location>
        <begin position="96"/>
        <end position="116"/>
    </location>
</feature>